<keyword evidence="1" id="KW-0472">Membrane</keyword>
<feature type="transmembrane region" description="Helical" evidence="1">
    <location>
        <begin position="273"/>
        <end position="292"/>
    </location>
</feature>
<dbReference type="OrthoDB" id="7698234at2"/>
<dbReference type="InterPro" id="IPR010640">
    <property type="entry name" value="Low_temperature_requirement_A"/>
</dbReference>
<keyword evidence="1" id="KW-0812">Transmembrane</keyword>
<feature type="transmembrane region" description="Helical" evidence="1">
    <location>
        <begin position="312"/>
        <end position="331"/>
    </location>
</feature>
<keyword evidence="1" id="KW-1133">Transmembrane helix</keyword>
<dbReference type="PANTHER" id="PTHR36840:SF1">
    <property type="entry name" value="BLL5714 PROTEIN"/>
    <property type="match status" value="1"/>
</dbReference>
<feature type="transmembrane region" description="Helical" evidence="1">
    <location>
        <begin position="54"/>
        <end position="76"/>
    </location>
</feature>
<keyword evidence="3" id="KW-1185">Reference proteome</keyword>
<accession>A0A2G1QNK9</accession>
<feature type="transmembrane region" description="Helical" evidence="1">
    <location>
        <begin position="148"/>
        <end position="166"/>
    </location>
</feature>
<gene>
    <name evidence="2" type="ORF">CSC94_11260</name>
</gene>
<evidence type="ECO:0000313" key="3">
    <source>
        <dbReference type="Proteomes" id="UP000221168"/>
    </source>
</evidence>
<evidence type="ECO:0000313" key="2">
    <source>
        <dbReference type="EMBL" id="PHP67116.1"/>
    </source>
</evidence>
<dbReference type="Pfam" id="PF06772">
    <property type="entry name" value="LtrA"/>
    <property type="match status" value="1"/>
</dbReference>
<reference evidence="2 3" key="1">
    <citation type="submission" date="2017-10" db="EMBL/GenBank/DDBJ databases">
        <title>Sedimentibacterium mangrovi gen. nov., sp. nov., a novel member of family Phyllobacteriacea isolated from mangrove sediment.</title>
        <authorList>
            <person name="Liao H."/>
            <person name="Tian Y."/>
        </authorList>
    </citation>
    <scope>NUCLEOTIDE SEQUENCE [LARGE SCALE GENOMIC DNA]</scope>
    <source>
        <strain evidence="2 3">X9-2-2</strain>
    </source>
</reference>
<feature type="transmembrane region" description="Helical" evidence="1">
    <location>
        <begin position="172"/>
        <end position="190"/>
    </location>
</feature>
<feature type="transmembrane region" description="Helical" evidence="1">
    <location>
        <begin position="210"/>
        <end position="228"/>
    </location>
</feature>
<feature type="transmembrane region" description="Helical" evidence="1">
    <location>
        <begin position="343"/>
        <end position="376"/>
    </location>
</feature>
<dbReference type="EMBL" id="PDVP01000005">
    <property type="protein sequence ID" value="PHP67116.1"/>
    <property type="molecule type" value="Genomic_DNA"/>
</dbReference>
<feature type="transmembrane region" description="Helical" evidence="1">
    <location>
        <begin position="240"/>
        <end position="261"/>
    </location>
</feature>
<sequence>MRTGLFRLAARDRHETNRVATPLELMFDLASVIAIAAAAAGLHHGLAAGHPWQGLLSFAMAFFAIWWAWMGYTWLASAFGNEGMLFRLMTMVAMTGSLIIAAGIPEIFEKGQFYLTLTGYVVMRLALVPLWLMAAAGHPDRGPTCRRYATGIVIAQVYWIVAVLGSGPDSPYALLLFGIGVLVEISVPVLAERQGTTGWHRHHITERYGLLNIIVLGECFLATVLAFRTGADHVSLADPLLHAAIAFLLITFALWWIYFGNGNILVGETGREGFIWGYGHAIVFAAGASLGAGFSALVEVSGGHGHTAPAEGIELAIAIPVAAYLAGVWLVRDRTVMSGAGRIVLPGGALAILAAGAFLPAPLAWIAALTVLTAVLRNRS</sequence>
<feature type="transmembrane region" description="Helical" evidence="1">
    <location>
        <begin position="21"/>
        <end position="42"/>
    </location>
</feature>
<dbReference type="AlphaFoldDB" id="A0A2G1QNK9"/>
<comment type="caution">
    <text evidence="2">The sequence shown here is derived from an EMBL/GenBank/DDBJ whole genome shotgun (WGS) entry which is preliminary data.</text>
</comment>
<feature type="transmembrane region" description="Helical" evidence="1">
    <location>
        <begin position="88"/>
        <end position="108"/>
    </location>
</feature>
<name>A0A2G1QNK9_9HYPH</name>
<evidence type="ECO:0000256" key="1">
    <source>
        <dbReference type="SAM" id="Phobius"/>
    </source>
</evidence>
<dbReference type="Proteomes" id="UP000221168">
    <property type="component" value="Unassembled WGS sequence"/>
</dbReference>
<protein>
    <submittedName>
        <fullName evidence="2">Low temperature requirement protein A</fullName>
    </submittedName>
</protein>
<proteinExistence type="predicted"/>
<dbReference type="PANTHER" id="PTHR36840">
    <property type="entry name" value="BLL5714 PROTEIN"/>
    <property type="match status" value="1"/>
</dbReference>
<organism evidence="2 3">
    <name type="scientific">Zhengella mangrovi</name>
    <dbReference type="NCBI Taxonomy" id="1982044"/>
    <lineage>
        <taxon>Bacteria</taxon>
        <taxon>Pseudomonadati</taxon>
        <taxon>Pseudomonadota</taxon>
        <taxon>Alphaproteobacteria</taxon>
        <taxon>Hyphomicrobiales</taxon>
        <taxon>Notoacmeibacteraceae</taxon>
        <taxon>Zhengella</taxon>
    </lineage>
</organism>
<feature type="transmembrane region" description="Helical" evidence="1">
    <location>
        <begin position="114"/>
        <end position="136"/>
    </location>
</feature>